<dbReference type="InterPro" id="IPR050346">
    <property type="entry name" value="FMO-like"/>
</dbReference>
<reference evidence="7 8" key="1">
    <citation type="submission" date="2021-11" db="EMBL/GenBank/DDBJ databases">
        <title>Draft genome sequence of Actinomycetospora sp. SF1 isolated from the rhizosphere soil.</title>
        <authorList>
            <person name="Duangmal K."/>
            <person name="Chantavorakit T."/>
        </authorList>
    </citation>
    <scope>NUCLEOTIDE SEQUENCE [LARGE SCALE GENOMIC DNA]</scope>
    <source>
        <strain evidence="7 8">TBRC 5722</strain>
    </source>
</reference>
<comment type="similarity">
    <text evidence="2">Belongs to the FAD-binding monooxygenase family.</text>
</comment>
<dbReference type="EMBL" id="JAJNDB010000003">
    <property type="protein sequence ID" value="MCD2194873.1"/>
    <property type="molecule type" value="Genomic_DNA"/>
</dbReference>
<protein>
    <submittedName>
        <fullName evidence="7">FAD-dependent oxidoreductase</fullName>
    </submittedName>
</protein>
<keyword evidence="6" id="KW-0560">Oxidoreductase</keyword>
<comment type="caution">
    <text evidence="7">The sequence shown here is derived from an EMBL/GenBank/DDBJ whole genome shotgun (WGS) entry which is preliminary data.</text>
</comment>
<sequence length="495" mass="53240">MRIAVVGAGVAGLVTAKVLHQAGHEVVVHDRTADVGGVWSAERRYPGLCTQSARDTYAFSDFPMPSEYPEWPDGAQVQAYLAGYVEHAGIAPLLRLGTEVVHAAARPDGGWTVRTRPRAGGAETAAEYDHLVVANGVFSEPLVPDLPGVEDFTAAGGVLTTAGAYHGEGAAGARAVVVGYGKSACDVAVAISELAASTDVIARQLLWKMPRLVGGRLNFKHLLLTRMGEALFRYIRLQGFEKFLHGPGDRLRRGLLAGVGAVATRQLKLRELDLLPRGQFSDIVKNAIGLTTEGFFEGVEAGTIRVHRDRTVTRLLEKDGAPHAELSDGTVLPADLVVCATGYRQSVAFLDEEVRARLLDERGNYLLYRQIEPVAVDDLSFAGYNSSFFSPLNAEMAAVWLAARLAGRVALPGSEAMRAQVDEQLAFMDVAVNHHHCHGTKIIPFSLHNVDEVLGDVGLQIPARARAAQWLNPVDPAAYRDVTPRLLAQLSSVTP</sequence>
<evidence type="ECO:0000256" key="3">
    <source>
        <dbReference type="ARBA" id="ARBA00022630"/>
    </source>
</evidence>
<accession>A0ABS8P9D6</accession>
<evidence type="ECO:0000256" key="1">
    <source>
        <dbReference type="ARBA" id="ARBA00009183"/>
    </source>
</evidence>
<dbReference type="RefSeq" id="WP_230735402.1">
    <property type="nucleotide sequence ID" value="NZ_JAJNDB010000003.1"/>
</dbReference>
<comment type="similarity">
    <text evidence="1">Belongs to the FMO family.</text>
</comment>
<evidence type="ECO:0000256" key="2">
    <source>
        <dbReference type="ARBA" id="ARBA00010139"/>
    </source>
</evidence>
<dbReference type="PRINTS" id="PR00370">
    <property type="entry name" value="FMOXYGENASE"/>
</dbReference>
<proteinExistence type="inferred from homology"/>
<dbReference type="PANTHER" id="PTHR23023">
    <property type="entry name" value="DIMETHYLANILINE MONOOXYGENASE"/>
    <property type="match status" value="1"/>
</dbReference>
<dbReference type="InterPro" id="IPR036188">
    <property type="entry name" value="FAD/NAD-bd_sf"/>
</dbReference>
<evidence type="ECO:0000256" key="5">
    <source>
        <dbReference type="ARBA" id="ARBA00022857"/>
    </source>
</evidence>
<evidence type="ECO:0000256" key="4">
    <source>
        <dbReference type="ARBA" id="ARBA00022827"/>
    </source>
</evidence>
<keyword evidence="5" id="KW-0521">NADP</keyword>
<gene>
    <name evidence="7" type="ORF">LQ327_15990</name>
</gene>
<dbReference type="Proteomes" id="UP001199469">
    <property type="component" value="Unassembled WGS sequence"/>
</dbReference>
<keyword evidence="3" id="KW-0285">Flavoprotein</keyword>
<evidence type="ECO:0000313" key="8">
    <source>
        <dbReference type="Proteomes" id="UP001199469"/>
    </source>
</evidence>
<dbReference type="InterPro" id="IPR000960">
    <property type="entry name" value="Flavin_mOase"/>
</dbReference>
<evidence type="ECO:0000256" key="6">
    <source>
        <dbReference type="ARBA" id="ARBA00023002"/>
    </source>
</evidence>
<name>A0ABS8P9D6_9PSEU</name>
<organism evidence="7 8">
    <name type="scientific">Actinomycetospora endophytica</name>
    <dbReference type="NCBI Taxonomy" id="2291215"/>
    <lineage>
        <taxon>Bacteria</taxon>
        <taxon>Bacillati</taxon>
        <taxon>Actinomycetota</taxon>
        <taxon>Actinomycetes</taxon>
        <taxon>Pseudonocardiales</taxon>
        <taxon>Pseudonocardiaceae</taxon>
        <taxon>Actinomycetospora</taxon>
    </lineage>
</organism>
<dbReference type="PIRSF" id="PIRSF000332">
    <property type="entry name" value="FMO"/>
    <property type="match status" value="1"/>
</dbReference>
<dbReference type="Pfam" id="PF00743">
    <property type="entry name" value="FMO-like"/>
    <property type="match status" value="1"/>
</dbReference>
<keyword evidence="8" id="KW-1185">Reference proteome</keyword>
<dbReference type="InterPro" id="IPR020946">
    <property type="entry name" value="Flavin_mOase-like"/>
</dbReference>
<dbReference type="Gene3D" id="3.50.50.60">
    <property type="entry name" value="FAD/NAD(P)-binding domain"/>
    <property type="match status" value="1"/>
</dbReference>
<dbReference type="SUPFAM" id="SSF51905">
    <property type="entry name" value="FAD/NAD(P)-binding domain"/>
    <property type="match status" value="1"/>
</dbReference>
<evidence type="ECO:0000313" key="7">
    <source>
        <dbReference type="EMBL" id="MCD2194873.1"/>
    </source>
</evidence>
<keyword evidence="4" id="KW-0274">FAD</keyword>